<gene>
    <name evidence="1" type="ORF">SLS55_002079</name>
</gene>
<reference evidence="1 2" key="1">
    <citation type="submission" date="2024-02" db="EMBL/GenBank/DDBJ databases">
        <title>De novo assembly and annotation of 12 fungi associated with fruit tree decline syndrome in Ontario, Canada.</title>
        <authorList>
            <person name="Sulman M."/>
            <person name="Ellouze W."/>
            <person name="Ilyukhin E."/>
        </authorList>
    </citation>
    <scope>NUCLEOTIDE SEQUENCE [LARGE SCALE GENOMIC DNA]</scope>
    <source>
        <strain evidence="1 2">FDS-637</strain>
    </source>
</reference>
<accession>A0ABR3CR60</accession>
<organism evidence="1 2">
    <name type="scientific">Diplodia seriata</name>
    <dbReference type="NCBI Taxonomy" id="420778"/>
    <lineage>
        <taxon>Eukaryota</taxon>
        <taxon>Fungi</taxon>
        <taxon>Dikarya</taxon>
        <taxon>Ascomycota</taxon>
        <taxon>Pezizomycotina</taxon>
        <taxon>Dothideomycetes</taxon>
        <taxon>Dothideomycetes incertae sedis</taxon>
        <taxon>Botryosphaeriales</taxon>
        <taxon>Botryosphaeriaceae</taxon>
        <taxon>Diplodia</taxon>
    </lineage>
</organism>
<dbReference type="InterPro" id="IPR025638">
    <property type="entry name" value="DUF4336"/>
</dbReference>
<dbReference type="Gene3D" id="3.60.15.10">
    <property type="entry name" value="Ribonuclease Z/Hydroxyacylglutathione hydrolase-like"/>
    <property type="match status" value="1"/>
</dbReference>
<dbReference type="Proteomes" id="UP001430584">
    <property type="component" value="Unassembled WGS sequence"/>
</dbReference>
<dbReference type="InterPro" id="IPR036866">
    <property type="entry name" value="RibonucZ/Hydroxyglut_hydro"/>
</dbReference>
<dbReference type="SUPFAM" id="SSF56281">
    <property type="entry name" value="Metallo-hydrolase/oxidoreductase"/>
    <property type="match status" value="1"/>
</dbReference>
<protein>
    <recommendedName>
        <fullName evidence="3">Beta-lactamase-like protein</fullName>
    </recommendedName>
</protein>
<keyword evidence="2" id="KW-1185">Reference proteome</keyword>
<dbReference type="GeneID" id="92006164"/>
<proteinExistence type="predicted"/>
<dbReference type="PANTHER" id="PTHR33835:SF1">
    <property type="entry name" value="METALLO-BETA-LACTAMASE DOMAIN-CONTAINING PROTEIN"/>
    <property type="match status" value="1"/>
</dbReference>
<comment type="caution">
    <text evidence="1">The sequence shown here is derived from an EMBL/GenBank/DDBJ whole genome shotgun (WGS) entry which is preliminary data.</text>
</comment>
<evidence type="ECO:0000313" key="1">
    <source>
        <dbReference type="EMBL" id="KAL0263103.1"/>
    </source>
</evidence>
<dbReference type="Pfam" id="PF14234">
    <property type="entry name" value="DUF4336"/>
    <property type="match status" value="1"/>
</dbReference>
<name>A0ABR3CR60_9PEZI</name>
<evidence type="ECO:0000313" key="2">
    <source>
        <dbReference type="Proteomes" id="UP001430584"/>
    </source>
</evidence>
<dbReference type="PANTHER" id="PTHR33835">
    <property type="entry name" value="YALI0C07656P"/>
    <property type="match status" value="1"/>
</dbReference>
<sequence length="282" mass="31733">MASKLIPSNPEAVTVIRDVVPGTIVTSSAPFLRFGRIKIGGRGTVGALAPALISTLRMQNGALAVFSPTALTDELKQKVDSMGEVKYITALDYEHHIFLGPWYKEYPNAKVLGPEGLPEKRQKQNNENVPFAVVFEPSTKHEVKVDPEFDAEFEYEYVHAHANKEIVFNHKPTKTLIQADLIFNMPATEQHSRVGGDAQSGLLTKFFSLFTNLQGEATGHRRFLWYMASKQDRAAFNESMERINAWDFERMIPCHGDVIEKDGKTAFQKVMKWHLDAALKKQ</sequence>
<dbReference type="EMBL" id="JAJVCZ030000002">
    <property type="protein sequence ID" value="KAL0263103.1"/>
    <property type="molecule type" value="Genomic_DNA"/>
</dbReference>
<evidence type="ECO:0008006" key="3">
    <source>
        <dbReference type="Google" id="ProtNLM"/>
    </source>
</evidence>
<dbReference type="RefSeq" id="XP_066636132.1">
    <property type="nucleotide sequence ID" value="XM_066773565.1"/>
</dbReference>